<dbReference type="EMBL" id="BAAASX010000003">
    <property type="protein sequence ID" value="GAA2331446.1"/>
    <property type="molecule type" value="Genomic_DNA"/>
</dbReference>
<comment type="caution">
    <text evidence="1">The sequence shown here is derived from an EMBL/GenBank/DDBJ whole genome shotgun (WGS) entry which is preliminary data.</text>
</comment>
<organism evidence="1 2">
    <name type="scientific">Glycomyces rutgersensis</name>
    <dbReference type="NCBI Taxonomy" id="58115"/>
    <lineage>
        <taxon>Bacteria</taxon>
        <taxon>Bacillati</taxon>
        <taxon>Actinomycetota</taxon>
        <taxon>Actinomycetes</taxon>
        <taxon>Glycomycetales</taxon>
        <taxon>Glycomycetaceae</taxon>
        <taxon>Glycomyces</taxon>
    </lineage>
</organism>
<protein>
    <submittedName>
        <fullName evidence="1">Uncharacterized protein</fullName>
    </submittedName>
</protein>
<name>A0ABP5SHJ8_9ACTN</name>
<sequence length="69" mass="7576">MTVTDLSGNRKAEFAIAERTRVWAWLTTLSGRPDMRTESAPFAEDLKTEASTTTATAVAPIMQTVFVRA</sequence>
<reference evidence="2" key="1">
    <citation type="journal article" date="2019" name="Int. J. Syst. Evol. Microbiol.">
        <title>The Global Catalogue of Microorganisms (GCM) 10K type strain sequencing project: providing services to taxonomists for standard genome sequencing and annotation.</title>
        <authorList>
            <consortium name="The Broad Institute Genomics Platform"/>
            <consortium name="The Broad Institute Genome Sequencing Center for Infectious Disease"/>
            <person name="Wu L."/>
            <person name="Ma J."/>
        </authorList>
    </citation>
    <scope>NUCLEOTIDE SEQUENCE [LARGE SCALE GENOMIC DNA]</scope>
    <source>
        <strain evidence="2">JCM 6238</strain>
    </source>
</reference>
<proteinExistence type="predicted"/>
<dbReference type="Proteomes" id="UP001501584">
    <property type="component" value="Unassembled WGS sequence"/>
</dbReference>
<evidence type="ECO:0000313" key="2">
    <source>
        <dbReference type="Proteomes" id="UP001501584"/>
    </source>
</evidence>
<accession>A0ABP5SHJ8</accession>
<gene>
    <name evidence="1" type="ORF">GCM10010403_24000</name>
</gene>
<keyword evidence="2" id="KW-1185">Reference proteome</keyword>
<evidence type="ECO:0000313" key="1">
    <source>
        <dbReference type="EMBL" id="GAA2331446.1"/>
    </source>
</evidence>